<sequence>MYFTAALVALLSATTVLAAPGTRKVQPRGVDLKSDKGSTSSKGDVPVWFGVALKAPAGVKFTSISTTIKVPSFKLGDQPQYGDANGIAAWIGIDGLYGSSEDVLQGGIVLALNKDGAKLTVPDGKTFIVNAVEEWYPIDPHQLTQQEFQIRFGHTLHLRIDVTSETTGTLTFENADTKQRLVRPLTAPAGTKSLQNSAEWIVESLIDSKTGLAMPPPDFGTLTFADCVVTGSDGKTYGPGTGIVKQEAYKLQTSRTDNSVSIRFVSEVEAGDVPPPAGKGGSGKTGTS</sequence>
<evidence type="ECO:0000313" key="4">
    <source>
        <dbReference type="Proteomes" id="UP001360953"/>
    </source>
</evidence>
<dbReference type="SUPFAM" id="SSF49899">
    <property type="entry name" value="Concanavalin A-like lectins/glucanases"/>
    <property type="match status" value="1"/>
</dbReference>
<feature type="chain" id="PRO_5047207167" evidence="2">
    <location>
        <begin position="19"/>
        <end position="288"/>
    </location>
</feature>
<accession>A0ABR1L8B6</accession>
<dbReference type="InterPro" id="IPR013320">
    <property type="entry name" value="ConA-like_dom_sf"/>
</dbReference>
<protein>
    <submittedName>
        <fullName evidence="3">Peptidase A4 family-domain-containing protein</fullName>
    </submittedName>
</protein>
<dbReference type="Gene3D" id="2.60.120.700">
    <property type="entry name" value="Peptidase G1"/>
    <property type="match status" value="1"/>
</dbReference>
<dbReference type="Proteomes" id="UP001360953">
    <property type="component" value="Unassembled WGS sequence"/>
</dbReference>
<organism evidence="3 4">
    <name type="scientific">Phyllosticta citribraziliensis</name>
    <dbReference type="NCBI Taxonomy" id="989973"/>
    <lineage>
        <taxon>Eukaryota</taxon>
        <taxon>Fungi</taxon>
        <taxon>Dikarya</taxon>
        <taxon>Ascomycota</taxon>
        <taxon>Pezizomycotina</taxon>
        <taxon>Dothideomycetes</taxon>
        <taxon>Dothideomycetes incertae sedis</taxon>
        <taxon>Botryosphaeriales</taxon>
        <taxon>Phyllostictaceae</taxon>
        <taxon>Phyllosticta</taxon>
    </lineage>
</organism>
<gene>
    <name evidence="3" type="ORF">J3D65DRAFT_637782</name>
</gene>
<evidence type="ECO:0000256" key="2">
    <source>
        <dbReference type="SAM" id="SignalP"/>
    </source>
</evidence>
<feature type="compositionally biased region" description="Gly residues" evidence="1">
    <location>
        <begin position="278"/>
        <end position="288"/>
    </location>
</feature>
<name>A0ABR1L8B6_9PEZI</name>
<feature type="region of interest" description="Disordered" evidence="1">
    <location>
        <begin position="268"/>
        <end position="288"/>
    </location>
</feature>
<keyword evidence="4" id="KW-1185">Reference proteome</keyword>
<dbReference type="RefSeq" id="XP_066651317.1">
    <property type="nucleotide sequence ID" value="XM_066801547.1"/>
</dbReference>
<keyword evidence="2" id="KW-0732">Signal</keyword>
<dbReference type="Pfam" id="PF01828">
    <property type="entry name" value="Peptidase_A4"/>
    <property type="match status" value="1"/>
</dbReference>
<dbReference type="GeneID" id="92034453"/>
<reference evidence="3 4" key="1">
    <citation type="submission" date="2024-04" db="EMBL/GenBank/DDBJ databases">
        <title>Phyllosticta paracitricarpa is synonymous to the EU quarantine fungus P. citricarpa based on phylogenomic analyses.</title>
        <authorList>
            <consortium name="Lawrence Berkeley National Laboratory"/>
            <person name="Van ingen-buijs V.A."/>
            <person name="Van westerhoven A.C."/>
            <person name="Haridas S."/>
            <person name="Skiadas P."/>
            <person name="Martin F."/>
            <person name="Groenewald J.Z."/>
            <person name="Crous P.W."/>
            <person name="Seidl M.F."/>
        </authorList>
    </citation>
    <scope>NUCLEOTIDE SEQUENCE [LARGE SCALE GENOMIC DNA]</scope>
    <source>
        <strain evidence="3 4">CPC 17464</strain>
    </source>
</reference>
<proteinExistence type="predicted"/>
<evidence type="ECO:0000313" key="3">
    <source>
        <dbReference type="EMBL" id="KAK7531493.1"/>
    </source>
</evidence>
<evidence type="ECO:0000256" key="1">
    <source>
        <dbReference type="SAM" id="MobiDB-lite"/>
    </source>
</evidence>
<dbReference type="PANTHER" id="PTHR37536">
    <property type="entry name" value="PUTATIVE (AFU_ORTHOLOGUE AFUA_3G02970)-RELATED"/>
    <property type="match status" value="1"/>
</dbReference>
<comment type="caution">
    <text evidence="3">The sequence shown here is derived from an EMBL/GenBank/DDBJ whole genome shotgun (WGS) entry which is preliminary data.</text>
</comment>
<feature type="signal peptide" evidence="2">
    <location>
        <begin position="1"/>
        <end position="18"/>
    </location>
</feature>
<dbReference type="InterPro" id="IPR038656">
    <property type="entry name" value="Peptidase_G1_sf"/>
</dbReference>
<dbReference type="CDD" id="cd13426">
    <property type="entry name" value="Peptidase_G1"/>
    <property type="match status" value="1"/>
</dbReference>
<dbReference type="PANTHER" id="PTHR37536:SF1">
    <property type="entry name" value="ASPERGILLOPEPSIN, PUTAITVE (AFU_ORTHOLOGUE AFUA_7G01200)"/>
    <property type="match status" value="1"/>
</dbReference>
<dbReference type="InterPro" id="IPR000250">
    <property type="entry name" value="Peptidase_G1"/>
</dbReference>
<dbReference type="EMBL" id="JBBPEH010000012">
    <property type="protein sequence ID" value="KAK7531493.1"/>
    <property type="molecule type" value="Genomic_DNA"/>
</dbReference>